<dbReference type="GO" id="GO:0003729">
    <property type="term" value="F:mRNA binding"/>
    <property type="evidence" value="ECO:0007669"/>
    <property type="project" value="TreeGrafter"/>
</dbReference>
<dbReference type="Gene3D" id="3.30.70.330">
    <property type="match status" value="1"/>
</dbReference>
<evidence type="ECO:0000256" key="2">
    <source>
        <dbReference type="PROSITE-ProRule" id="PRU00176"/>
    </source>
</evidence>
<dbReference type="PROSITE" id="PS51257">
    <property type="entry name" value="PROKAR_LIPOPROTEIN"/>
    <property type="match status" value="1"/>
</dbReference>
<dbReference type="Proteomes" id="UP000886520">
    <property type="component" value="Chromosome 20"/>
</dbReference>
<dbReference type="InterPro" id="IPR012677">
    <property type="entry name" value="Nucleotide-bd_a/b_plait_sf"/>
</dbReference>
<sequence length="497" mass="53637">MSVDDLRLGSHLKSERRFVWPVFVLLGCAIRCSKPSQVLVDCSHMPLTFLSGSMAGQPGNTPSASATATLVGNAFVSQYYNVLHVSPHNVHRFYTDQSKLSRAEVGINADIVETQDKIQEKIMSMNLDGVQAQIKTVDSLASLNGSVLVMVTGALSNRIGLHRNFVQTFFLAPQEKGYFVLSDICRFLDGEGDHMPEVITVSAAVEQEIEFSPASQREEYPTSQELERDSTDVGSEGVKEQTDFTTSQEMPVKEEIESVVNAPLPQESVLEEAEEQIPAVKVESTEGATKMSYASIVQASGASFAASRPAGPRKMPTQQATSAPSTTASQGPSQETVSSGSAGLSSVVQDGVSDGGDGLSVYVKNLPLSILQDDLEKEFQKFGSVKPGGVNLRNQKQGVCFAFIQFEDASSVRSAIEASPISIGGRQVYIEEKKPTSMGPTGGRGRAGQGRVYQVDGMNGRGNFGEGQTIRLEWDRAQQGEVQQINEHPPHEVRLVD</sequence>
<dbReference type="CDD" id="cd00780">
    <property type="entry name" value="NTF2"/>
    <property type="match status" value="1"/>
</dbReference>
<comment type="caution">
    <text evidence="6">The sequence shown here is derived from an EMBL/GenBank/DDBJ whole genome shotgun (WGS) entry which is preliminary data.</text>
</comment>
<evidence type="ECO:0000259" key="5">
    <source>
        <dbReference type="PROSITE" id="PS50177"/>
    </source>
</evidence>
<dbReference type="FunFam" id="3.10.450.50:FF:000003">
    <property type="entry name" value="Nuclear transport factor 2 family protein"/>
    <property type="match status" value="1"/>
</dbReference>
<dbReference type="EMBL" id="JABFUD020000020">
    <property type="protein sequence ID" value="KAI5064397.1"/>
    <property type="molecule type" value="Genomic_DNA"/>
</dbReference>
<dbReference type="InterPro" id="IPR035979">
    <property type="entry name" value="RBD_domain_sf"/>
</dbReference>
<dbReference type="PROSITE" id="PS50102">
    <property type="entry name" value="RRM"/>
    <property type="match status" value="1"/>
</dbReference>
<dbReference type="InterPro" id="IPR000504">
    <property type="entry name" value="RRM_dom"/>
</dbReference>
<dbReference type="PANTHER" id="PTHR10693">
    <property type="entry name" value="RAS GTPASE-ACTIVATING PROTEIN-BINDING PROTEIN"/>
    <property type="match status" value="1"/>
</dbReference>
<protein>
    <recommendedName>
        <fullName evidence="8">G3BP-like protein</fullName>
    </recommendedName>
</protein>
<dbReference type="GO" id="GO:0005829">
    <property type="term" value="C:cytosol"/>
    <property type="evidence" value="ECO:0007669"/>
    <property type="project" value="TreeGrafter"/>
</dbReference>
<evidence type="ECO:0008006" key="8">
    <source>
        <dbReference type="Google" id="ProtNLM"/>
    </source>
</evidence>
<name>A0A9D4UAS5_ADICA</name>
<dbReference type="InterPro" id="IPR039539">
    <property type="entry name" value="Ras_GTPase_bind_prot"/>
</dbReference>
<dbReference type="Gene3D" id="3.10.450.50">
    <property type="match status" value="1"/>
</dbReference>
<dbReference type="Pfam" id="PF00076">
    <property type="entry name" value="RRM_1"/>
    <property type="match status" value="1"/>
</dbReference>
<evidence type="ECO:0000313" key="6">
    <source>
        <dbReference type="EMBL" id="KAI5064397.1"/>
    </source>
</evidence>
<dbReference type="SUPFAM" id="SSF54427">
    <property type="entry name" value="NTF2-like"/>
    <property type="match status" value="1"/>
</dbReference>
<evidence type="ECO:0000259" key="4">
    <source>
        <dbReference type="PROSITE" id="PS50102"/>
    </source>
</evidence>
<gene>
    <name evidence="6" type="ORF">GOP47_0021067</name>
</gene>
<keyword evidence="1 2" id="KW-0694">RNA-binding</keyword>
<evidence type="ECO:0000313" key="7">
    <source>
        <dbReference type="Proteomes" id="UP000886520"/>
    </source>
</evidence>
<dbReference type="InterPro" id="IPR002075">
    <property type="entry name" value="NTF2_dom"/>
</dbReference>
<proteinExistence type="predicted"/>
<dbReference type="PANTHER" id="PTHR10693:SF20">
    <property type="entry name" value="AT27578P"/>
    <property type="match status" value="1"/>
</dbReference>
<feature type="domain" description="RRM" evidence="4">
    <location>
        <begin position="359"/>
        <end position="435"/>
    </location>
</feature>
<feature type="compositionally biased region" description="Basic and acidic residues" evidence="3">
    <location>
        <begin position="216"/>
        <end position="242"/>
    </location>
</feature>
<dbReference type="Pfam" id="PF02136">
    <property type="entry name" value="NTF2"/>
    <property type="match status" value="1"/>
</dbReference>
<dbReference type="SMART" id="SM00360">
    <property type="entry name" value="RRM"/>
    <property type="match status" value="1"/>
</dbReference>
<reference evidence="6" key="1">
    <citation type="submission" date="2021-01" db="EMBL/GenBank/DDBJ databases">
        <title>Adiantum capillus-veneris genome.</title>
        <authorList>
            <person name="Fang Y."/>
            <person name="Liao Q."/>
        </authorList>
    </citation>
    <scope>NUCLEOTIDE SEQUENCE</scope>
    <source>
        <strain evidence="6">H3</strain>
        <tissue evidence="6">Leaf</tissue>
    </source>
</reference>
<dbReference type="OrthoDB" id="339151at2759"/>
<evidence type="ECO:0000256" key="3">
    <source>
        <dbReference type="SAM" id="MobiDB-lite"/>
    </source>
</evidence>
<feature type="region of interest" description="Disordered" evidence="3">
    <location>
        <begin position="304"/>
        <end position="349"/>
    </location>
</feature>
<dbReference type="AlphaFoldDB" id="A0A9D4UAS5"/>
<dbReference type="InterPro" id="IPR018222">
    <property type="entry name" value="Nuclear_transport_factor_2_euk"/>
</dbReference>
<feature type="region of interest" description="Disordered" evidence="3">
    <location>
        <begin position="211"/>
        <end position="253"/>
    </location>
</feature>
<keyword evidence="7" id="KW-1185">Reference proteome</keyword>
<dbReference type="PROSITE" id="PS50177">
    <property type="entry name" value="NTF2_DOMAIN"/>
    <property type="match status" value="1"/>
</dbReference>
<accession>A0A9D4UAS5</accession>
<organism evidence="6 7">
    <name type="scientific">Adiantum capillus-veneris</name>
    <name type="common">Maidenhair fern</name>
    <dbReference type="NCBI Taxonomy" id="13818"/>
    <lineage>
        <taxon>Eukaryota</taxon>
        <taxon>Viridiplantae</taxon>
        <taxon>Streptophyta</taxon>
        <taxon>Embryophyta</taxon>
        <taxon>Tracheophyta</taxon>
        <taxon>Polypodiopsida</taxon>
        <taxon>Polypodiidae</taxon>
        <taxon>Polypodiales</taxon>
        <taxon>Pteridineae</taxon>
        <taxon>Pteridaceae</taxon>
        <taxon>Vittarioideae</taxon>
        <taxon>Adiantum</taxon>
    </lineage>
</organism>
<feature type="compositionally biased region" description="Low complexity" evidence="3">
    <location>
        <begin position="316"/>
        <end position="349"/>
    </location>
</feature>
<dbReference type="SUPFAM" id="SSF54928">
    <property type="entry name" value="RNA-binding domain, RBD"/>
    <property type="match status" value="1"/>
</dbReference>
<feature type="domain" description="NTF2" evidence="5">
    <location>
        <begin position="71"/>
        <end position="187"/>
    </location>
</feature>
<dbReference type="CDD" id="cd00590">
    <property type="entry name" value="RRM_SF"/>
    <property type="match status" value="1"/>
</dbReference>
<evidence type="ECO:0000256" key="1">
    <source>
        <dbReference type="ARBA" id="ARBA00022884"/>
    </source>
</evidence>
<dbReference type="GO" id="GO:1990904">
    <property type="term" value="C:ribonucleoprotein complex"/>
    <property type="evidence" value="ECO:0007669"/>
    <property type="project" value="TreeGrafter"/>
</dbReference>
<dbReference type="InterPro" id="IPR032710">
    <property type="entry name" value="NTF2-like_dom_sf"/>
</dbReference>